<evidence type="ECO:0008006" key="3">
    <source>
        <dbReference type="Google" id="ProtNLM"/>
    </source>
</evidence>
<dbReference type="Pfam" id="PF11455">
    <property type="entry name" value="MazE-like"/>
    <property type="match status" value="1"/>
</dbReference>
<dbReference type="InterPro" id="IPR021558">
    <property type="entry name" value="MazE-like"/>
</dbReference>
<reference evidence="1 2" key="1">
    <citation type="submission" date="2016-11" db="EMBL/GenBank/DDBJ databases">
        <authorList>
            <person name="Jaros S."/>
            <person name="Januszkiewicz K."/>
            <person name="Wedrychowicz H."/>
        </authorList>
    </citation>
    <scope>NUCLEOTIDE SEQUENCE [LARGE SCALE GENOMIC DNA]</scope>
    <source>
        <strain evidence="1 2">CGMCC 1.10190</strain>
    </source>
</reference>
<dbReference type="Proteomes" id="UP000184226">
    <property type="component" value="Unassembled WGS sequence"/>
</dbReference>
<dbReference type="AlphaFoldDB" id="A0A1M5ZDQ7"/>
<dbReference type="RefSeq" id="WP_073107121.1">
    <property type="nucleotide sequence ID" value="NZ_FQXE01000014.1"/>
</dbReference>
<sequence length="74" mass="8616">MPATSTNERVQKYRDTLRASGLRLVQLWVPDTRKAGFDEECRRQSRRIAQAERKDAKLDTFMDKALSDVDGWTE</sequence>
<keyword evidence="2" id="KW-1185">Reference proteome</keyword>
<dbReference type="EMBL" id="FQXE01000014">
    <property type="protein sequence ID" value="SHI22322.1"/>
    <property type="molecule type" value="Genomic_DNA"/>
</dbReference>
<dbReference type="STRING" id="658167.SAMN04488135_1143"/>
<accession>A0A1M5ZDQ7</accession>
<name>A0A1M5ZDQ7_9BURK</name>
<protein>
    <recommendedName>
        <fullName evidence="3">Antitoxin MazE</fullName>
    </recommendedName>
</protein>
<evidence type="ECO:0000313" key="2">
    <source>
        <dbReference type="Proteomes" id="UP000184226"/>
    </source>
</evidence>
<gene>
    <name evidence="1" type="ORF">SAMN04488135_1143</name>
</gene>
<proteinExistence type="predicted"/>
<organism evidence="1 2">
    <name type="scientific">Pollutimonas bauzanensis</name>
    <dbReference type="NCBI Taxonomy" id="658167"/>
    <lineage>
        <taxon>Bacteria</taxon>
        <taxon>Pseudomonadati</taxon>
        <taxon>Pseudomonadota</taxon>
        <taxon>Betaproteobacteria</taxon>
        <taxon>Burkholderiales</taxon>
        <taxon>Alcaligenaceae</taxon>
        <taxon>Pollutimonas</taxon>
    </lineage>
</organism>
<dbReference type="OrthoDB" id="3734119at2"/>
<evidence type="ECO:0000313" key="1">
    <source>
        <dbReference type="EMBL" id="SHI22322.1"/>
    </source>
</evidence>